<protein>
    <submittedName>
        <fullName evidence="5">ATP-binding cassette domain-containing protein</fullName>
    </submittedName>
</protein>
<keyword evidence="2" id="KW-0547">Nucleotide-binding</keyword>
<dbReference type="CDD" id="cd03221">
    <property type="entry name" value="ABCF_EF-3"/>
    <property type="match status" value="2"/>
</dbReference>
<dbReference type="PANTHER" id="PTHR42855">
    <property type="entry name" value="ABC TRANSPORTER ATP-BINDING SUBUNIT"/>
    <property type="match status" value="1"/>
</dbReference>
<gene>
    <name evidence="5" type="ORF">G7057_01605</name>
</gene>
<dbReference type="GO" id="GO:0005524">
    <property type="term" value="F:ATP binding"/>
    <property type="evidence" value="ECO:0007669"/>
    <property type="project" value="UniProtKB-KW"/>
</dbReference>
<dbReference type="InterPro" id="IPR051309">
    <property type="entry name" value="ABCF_ATPase"/>
</dbReference>
<feature type="domain" description="ABC transporter" evidence="4">
    <location>
        <begin position="320"/>
        <end position="538"/>
    </location>
</feature>
<name>A0A6G7K7R8_9LACT</name>
<evidence type="ECO:0000313" key="5">
    <source>
        <dbReference type="EMBL" id="QII81295.1"/>
    </source>
</evidence>
<evidence type="ECO:0000313" key="6">
    <source>
        <dbReference type="Proteomes" id="UP000501451"/>
    </source>
</evidence>
<dbReference type="InterPro" id="IPR027417">
    <property type="entry name" value="P-loop_NTPase"/>
</dbReference>
<dbReference type="InterPro" id="IPR017871">
    <property type="entry name" value="ABC_transporter-like_CS"/>
</dbReference>
<sequence>MITVSNVSLLFSDRKLFDNVNIKFTPGNCYGVIGANGAGKSTFLKILSGDVQPTTGDVIMDPNERLSVLNQDHYGFEDHQVLDTVVMGNKRLYEVRQEKDAIYMKEEFTDADGIRAGELEGEFAELNGWEAEADAASLLQGLGITEDLHDKKMSELIEPQKVKVLLAQALFGQPDVLLLDEPTNGLDKQSIEWLSEFLINFPNTVIVVSHDRHFLNTVCTHMADVDFGKIQLYVGNYDFWLQSSQLAAKLAADQNSKKEEKIKELQDFIARFSANASKSKQATSRKKMLDKITLDDIQPSSRKYPFVGFSPEREIGNDLLIVDGISKTIDGEKVLDNVSFTLSRTDKVAFTSRRDIAISTLFQILMGEMEADSGTFKWGVTTSRSYLPKDHSSEFPNPEMNILDWLRQFAGKEEDDNTFLRSFLGRMLFSGDEVMKKLSVLSGGEKVRVILSKMMLSKSNVLILDDPTNHLDLESITALNDGLIAFKGAMLFSSHDYEFVNTTANRIIEVSANGVVDRLNTTYEEFLNDKDVQKRVDALYE</sequence>
<organism evidence="5 6">
    <name type="scientific">Jeotgalibaca arthritidis</name>
    <dbReference type="NCBI Taxonomy" id="1868794"/>
    <lineage>
        <taxon>Bacteria</taxon>
        <taxon>Bacillati</taxon>
        <taxon>Bacillota</taxon>
        <taxon>Bacilli</taxon>
        <taxon>Lactobacillales</taxon>
        <taxon>Carnobacteriaceae</taxon>
        <taxon>Jeotgalibaca</taxon>
    </lineage>
</organism>
<dbReference type="InterPro" id="IPR003439">
    <property type="entry name" value="ABC_transporter-like_ATP-bd"/>
</dbReference>
<dbReference type="SMART" id="SM00382">
    <property type="entry name" value="AAA"/>
    <property type="match status" value="2"/>
</dbReference>
<dbReference type="KEGG" id="jar:G7057_01605"/>
<dbReference type="FunFam" id="3.40.50.300:FF:000070">
    <property type="entry name" value="Putative ABC transporter ATP-binding component"/>
    <property type="match status" value="1"/>
</dbReference>
<dbReference type="Pfam" id="PF12848">
    <property type="entry name" value="ABC_tran_Xtn"/>
    <property type="match status" value="1"/>
</dbReference>
<evidence type="ECO:0000259" key="4">
    <source>
        <dbReference type="PROSITE" id="PS50893"/>
    </source>
</evidence>
<keyword evidence="3 5" id="KW-0067">ATP-binding</keyword>
<dbReference type="Pfam" id="PF00005">
    <property type="entry name" value="ABC_tran"/>
    <property type="match status" value="2"/>
</dbReference>
<dbReference type="PANTHER" id="PTHR42855:SF2">
    <property type="entry name" value="DRUG RESISTANCE ABC TRANSPORTER,ATP-BINDING PROTEIN"/>
    <property type="match status" value="1"/>
</dbReference>
<evidence type="ECO:0000256" key="3">
    <source>
        <dbReference type="ARBA" id="ARBA00022840"/>
    </source>
</evidence>
<dbReference type="FunFam" id="3.40.50.300:FF:000011">
    <property type="entry name" value="Putative ABC transporter ATP-binding component"/>
    <property type="match status" value="1"/>
</dbReference>
<dbReference type="InterPro" id="IPR032781">
    <property type="entry name" value="ABC_tran_Xtn"/>
</dbReference>
<dbReference type="AlphaFoldDB" id="A0A6G7K7R8"/>
<evidence type="ECO:0000256" key="1">
    <source>
        <dbReference type="ARBA" id="ARBA00022737"/>
    </source>
</evidence>
<dbReference type="EMBL" id="CP049740">
    <property type="protein sequence ID" value="QII81295.1"/>
    <property type="molecule type" value="Genomic_DNA"/>
</dbReference>
<dbReference type="InterPro" id="IPR003593">
    <property type="entry name" value="AAA+_ATPase"/>
</dbReference>
<dbReference type="PROSITE" id="PS00211">
    <property type="entry name" value="ABC_TRANSPORTER_1"/>
    <property type="match status" value="1"/>
</dbReference>
<dbReference type="Proteomes" id="UP000501451">
    <property type="component" value="Chromosome"/>
</dbReference>
<evidence type="ECO:0000256" key="2">
    <source>
        <dbReference type="ARBA" id="ARBA00022741"/>
    </source>
</evidence>
<accession>A0A6G7K7R8</accession>
<keyword evidence="1" id="KW-0677">Repeat</keyword>
<dbReference type="PROSITE" id="PS50893">
    <property type="entry name" value="ABC_TRANSPORTER_2"/>
    <property type="match status" value="2"/>
</dbReference>
<dbReference type="GO" id="GO:0016887">
    <property type="term" value="F:ATP hydrolysis activity"/>
    <property type="evidence" value="ECO:0007669"/>
    <property type="project" value="InterPro"/>
</dbReference>
<reference evidence="5 6" key="1">
    <citation type="journal article" date="2017" name="Int. J. Syst. Evol. Microbiol.">
        <title>Jeotgalibaca porci sp. nov. and Jeotgalibaca arthritidis sp. nov., isolated from pigs, and emended description of the genus Jeotgalibaca.</title>
        <authorList>
            <person name="Zamora L."/>
            <person name="Perez-Sancho M."/>
            <person name="Dominguez L."/>
            <person name="Fernandez-Garayzabal J.F."/>
            <person name="Vela A.I."/>
        </authorList>
    </citation>
    <scope>NUCLEOTIDE SEQUENCE [LARGE SCALE GENOMIC DNA]</scope>
    <source>
        <strain evidence="5 6">CECT 9157</strain>
    </source>
</reference>
<keyword evidence="6" id="KW-1185">Reference proteome</keyword>
<feature type="domain" description="ABC transporter" evidence="4">
    <location>
        <begin position="2"/>
        <end position="252"/>
    </location>
</feature>
<proteinExistence type="predicted"/>
<dbReference type="RefSeq" id="WP_166160772.1">
    <property type="nucleotide sequence ID" value="NZ_CP049740.1"/>
</dbReference>
<dbReference type="Gene3D" id="3.40.50.300">
    <property type="entry name" value="P-loop containing nucleotide triphosphate hydrolases"/>
    <property type="match status" value="2"/>
</dbReference>
<dbReference type="SUPFAM" id="SSF52540">
    <property type="entry name" value="P-loop containing nucleoside triphosphate hydrolases"/>
    <property type="match status" value="2"/>
</dbReference>